<evidence type="ECO:0000313" key="1">
    <source>
        <dbReference type="EMBL" id="MFC6061545.1"/>
    </source>
</evidence>
<proteinExistence type="predicted"/>
<gene>
    <name evidence="1" type="ORF">ACFP4F_03150</name>
</gene>
<comment type="caution">
    <text evidence="1">The sequence shown here is derived from an EMBL/GenBank/DDBJ whole genome shotgun (WGS) entry which is preliminary data.</text>
</comment>
<organism evidence="1 2">
    <name type="scientific">Streptomyces ochraceiscleroticus</name>
    <dbReference type="NCBI Taxonomy" id="47761"/>
    <lineage>
        <taxon>Bacteria</taxon>
        <taxon>Bacillati</taxon>
        <taxon>Actinomycetota</taxon>
        <taxon>Actinomycetes</taxon>
        <taxon>Kitasatosporales</taxon>
        <taxon>Streptomycetaceae</taxon>
        <taxon>Streptomyces</taxon>
    </lineage>
</organism>
<reference evidence="2" key="1">
    <citation type="journal article" date="2019" name="Int. J. Syst. Evol. Microbiol.">
        <title>The Global Catalogue of Microorganisms (GCM) 10K type strain sequencing project: providing services to taxonomists for standard genome sequencing and annotation.</title>
        <authorList>
            <consortium name="The Broad Institute Genomics Platform"/>
            <consortium name="The Broad Institute Genome Sequencing Center for Infectious Disease"/>
            <person name="Wu L."/>
            <person name="Ma J."/>
        </authorList>
    </citation>
    <scope>NUCLEOTIDE SEQUENCE [LARGE SCALE GENOMIC DNA]</scope>
    <source>
        <strain evidence="2">CGMCC 1.15180</strain>
    </source>
</reference>
<feature type="non-terminal residue" evidence="1">
    <location>
        <position position="1"/>
    </location>
</feature>
<dbReference type="RefSeq" id="WP_382467317.1">
    <property type="nucleotide sequence ID" value="NZ_JBHSPX010000001.1"/>
</dbReference>
<dbReference type="EMBL" id="JBHSPX010000001">
    <property type="protein sequence ID" value="MFC6061545.1"/>
    <property type="molecule type" value="Genomic_DNA"/>
</dbReference>
<keyword evidence="2" id="KW-1185">Reference proteome</keyword>
<name>A0ABW1MCX5_9ACTN</name>
<evidence type="ECO:0000313" key="2">
    <source>
        <dbReference type="Proteomes" id="UP001596139"/>
    </source>
</evidence>
<sequence length="60" mass="6383">PSVLRFRLYQILAGPIFAGAFRPFGFFAVPTLPDPISFPLLGSCGPNLFPVAFGVALPFG</sequence>
<accession>A0ABW1MCX5</accession>
<protein>
    <submittedName>
        <fullName evidence="1">Uncharacterized protein</fullName>
    </submittedName>
</protein>
<dbReference type="Proteomes" id="UP001596139">
    <property type="component" value="Unassembled WGS sequence"/>
</dbReference>